<keyword evidence="4" id="KW-1185">Reference proteome</keyword>
<proteinExistence type="predicted"/>
<reference evidence="3 4" key="1">
    <citation type="journal article" date="2007" name="Science">
        <title>The Chlamydomonas genome reveals the evolution of key animal and plant functions.</title>
        <authorList>
            <person name="Merchant S.S."/>
            <person name="Prochnik S.E."/>
            <person name="Vallon O."/>
            <person name="Harris E.H."/>
            <person name="Karpowicz S.J."/>
            <person name="Witman G.B."/>
            <person name="Terry A."/>
            <person name="Salamov A."/>
            <person name="Fritz-Laylin L.K."/>
            <person name="Marechal-Drouard L."/>
            <person name="Marshall W.F."/>
            <person name="Qu L.H."/>
            <person name="Nelson D.R."/>
            <person name="Sanderfoot A.A."/>
            <person name="Spalding M.H."/>
            <person name="Kapitonov V.V."/>
            <person name="Ren Q."/>
            <person name="Ferris P."/>
            <person name="Lindquist E."/>
            <person name="Shapiro H."/>
            <person name="Lucas S.M."/>
            <person name="Grimwood J."/>
            <person name="Schmutz J."/>
            <person name="Cardol P."/>
            <person name="Cerutti H."/>
            <person name="Chanfreau G."/>
            <person name="Chen C.L."/>
            <person name="Cognat V."/>
            <person name="Croft M.T."/>
            <person name="Dent R."/>
            <person name="Dutcher S."/>
            <person name="Fernandez E."/>
            <person name="Fukuzawa H."/>
            <person name="Gonzalez-Ballester D."/>
            <person name="Gonzalez-Halphen D."/>
            <person name="Hallmann A."/>
            <person name="Hanikenne M."/>
            <person name="Hippler M."/>
            <person name="Inwood W."/>
            <person name="Jabbari K."/>
            <person name="Kalanon M."/>
            <person name="Kuras R."/>
            <person name="Lefebvre P.A."/>
            <person name="Lemaire S.D."/>
            <person name="Lobanov A.V."/>
            <person name="Lohr M."/>
            <person name="Manuell A."/>
            <person name="Meier I."/>
            <person name="Mets L."/>
            <person name="Mittag M."/>
            <person name="Mittelmeier T."/>
            <person name="Moroney J.V."/>
            <person name="Moseley J."/>
            <person name="Napoli C."/>
            <person name="Nedelcu A.M."/>
            <person name="Niyogi K."/>
            <person name="Novoselov S.V."/>
            <person name="Paulsen I.T."/>
            <person name="Pazour G."/>
            <person name="Purton S."/>
            <person name="Ral J.P."/>
            <person name="Riano-Pachon D.M."/>
            <person name="Riekhof W."/>
            <person name="Rymarquis L."/>
            <person name="Schroda M."/>
            <person name="Stern D."/>
            <person name="Umen J."/>
            <person name="Willows R."/>
            <person name="Wilson N."/>
            <person name="Zimmer S.L."/>
            <person name="Allmer J."/>
            <person name="Balk J."/>
            <person name="Bisova K."/>
            <person name="Chen C.J."/>
            <person name="Elias M."/>
            <person name="Gendler K."/>
            <person name="Hauser C."/>
            <person name="Lamb M.R."/>
            <person name="Ledford H."/>
            <person name="Long J.C."/>
            <person name="Minagawa J."/>
            <person name="Page M.D."/>
            <person name="Pan J."/>
            <person name="Pootakham W."/>
            <person name="Roje S."/>
            <person name="Rose A."/>
            <person name="Stahlberg E."/>
            <person name="Terauchi A.M."/>
            <person name="Yang P."/>
            <person name="Ball S."/>
            <person name="Bowler C."/>
            <person name="Dieckmann C.L."/>
            <person name="Gladyshev V.N."/>
            <person name="Green P."/>
            <person name="Jorgensen R."/>
            <person name="Mayfield S."/>
            <person name="Mueller-Roeber B."/>
            <person name="Rajamani S."/>
            <person name="Sayre R.T."/>
            <person name="Brokstein P."/>
            <person name="Dubchak I."/>
            <person name="Goodstein D."/>
            <person name="Hornick L."/>
            <person name="Huang Y.W."/>
            <person name="Jhaveri J."/>
            <person name="Luo Y."/>
            <person name="Martinez D."/>
            <person name="Ngau W.C."/>
            <person name="Otillar B."/>
            <person name="Poliakov A."/>
            <person name="Porter A."/>
            <person name="Szajkowski L."/>
            <person name="Werner G."/>
            <person name="Zhou K."/>
            <person name="Grigoriev I.V."/>
            <person name="Rokhsar D.S."/>
            <person name="Grossman A.R."/>
        </authorList>
    </citation>
    <scope>NUCLEOTIDE SEQUENCE [LARGE SCALE GENOMIC DNA]</scope>
    <source>
        <strain evidence="4">CC-503</strain>
    </source>
</reference>
<gene>
    <name evidence="3" type="ORF">CHLRE_03g1611501v5</name>
</gene>
<dbReference type="KEGG" id="cre:CHLRE_3g1611501v5"/>
<dbReference type="GeneID" id="5729100"/>
<accession>A0A2K3DWF0</accession>
<evidence type="ECO:0000313" key="3">
    <source>
        <dbReference type="EMBL" id="PNW84855.1"/>
    </source>
</evidence>
<feature type="non-terminal residue" evidence="3">
    <location>
        <position position="1"/>
    </location>
</feature>
<dbReference type="AlphaFoldDB" id="A0A2K3DWF0"/>
<dbReference type="Pfam" id="PF12499">
    <property type="entry name" value="DUF3707"/>
    <property type="match status" value="1"/>
</dbReference>
<feature type="domain" description="Pherophorin" evidence="2">
    <location>
        <begin position="65"/>
        <end position="190"/>
    </location>
</feature>
<organism evidence="3 4">
    <name type="scientific">Chlamydomonas reinhardtii</name>
    <name type="common">Chlamydomonas smithii</name>
    <dbReference type="NCBI Taxonomy" id="3055"/>
    <lineage>
        <taxon>Eukaryota</taxon>
        <taxon>Viridiplantae</taxon>
        <taxon>Chlorophyta</taxon>
        <taxon>core chlorophytes</taxon>
        <taxon>Chlorophyceae</taxon>
        <taxon>CS clade</taxon>
        <taxon>Chlamydomonadales</taxon>
        <taxon>Chlamydomonadaceae</taxon>
        <taxon>Chlamydomonas</taxon>
    </lineage>
</organism>
<name>A0A2K3DWF0_CHLRE</name>
<evidence type="ECO:0000256" key="1">
    <source>
        <dbReference type="SAM" id="SignalP"/>
    </source>
</evidence>
<evidence type="ECO:0000259" key="2">
    <source>
        <dbReference type="Pfam" id="PF12499"/>
    </source>
</evidence>
<dbReference type="InterPro" id="IPR024616">
    <property type="entry name" value="Pherophorin"/>
</dbReference>
<sequence>MAPRGAVWAVGLALLALASTATALPEEFALQLAKGRTLMSSGGPASSPTPSPSPIPPGCEPYNEFPGYLCPSGNNCSFTPFSLVYAGTISKDQNFTACFTVKIARCAPNDTCCNSVFNNVDKLMINTKLECSDGFEDITIDGTVVPSRFDYFASGVSSLTAYDLAGLGLIREGAQVCVHISSCCRNFAEAFDTNRA</sequence>
<keyword evidence="1" id="KW-0732">Signal</keyword>
<evidence type="ECO:0000313" key="4">
    <source>
        <dbReference type="Proteomes" id="UP000006906"/>
    </source>
</evidence>
<dbReference type="ExpressionAtlas" id="A0A2K3DWF0">
    <property type="expression patterns" value="baseline and differential"/>
</dbReference>
<dbReference type="PaxDb" id="3055-EDP06081"/>
<dbReference type="Gramene" id="PNW84855">
    <property type="protein sequence ID" value="PNW84855"/>
    <property type="gene ID" value="CHLRE_03g1611501v5"/>
</dbReference>
<dbReference type="RefSeq" id="XP_042925829.1">
    <property type="nucleotide sequence ID" value="XM_043060700.1"/>
</dbReference>
<dbReference type="OrthoDB" id="555315at2759"/>
<dbReference type="InParanoid" id="A0A2K3DWF0"/>
<feature type="chain" id="PRO_5014431524" description="Pherophorin domain-containing protein" evidence="1">
    <location>
        <begin position="24"/>
        <end position="196"/>
    </location>
</feature>
<dbReference type="EMBL" id="CM008964">
    <property type="protein sequence ID" value="PNW84855.1"/>
    <property type="molecule type" value="Genomic_DNA"/>
</dbReference>
<feature type="signal peptide" evidence="1">
    <location>
        <begin position="1"/>
        <end position="23"/>
    </location>
</feature>
<dbReference type="Proteomes" id="UP000006906">
    <property type="component" value="Chromosome 3"/>
</dbReference>
<protein>
    <recommendedName>
        <fullName evidence="2">Pherophorin domain-containing protein</fullName>
    </recommendedName>
</protein>